<sequence length="415" mass="46186">MYCPTPSLDQHAQAFFFTNYVLDDTSPTYDDFDANLTNCIKAVGLAGIASTHRSANMEREASKRYIIALRSTNMALRSPVETRKDSTLLAVQLLSMFETVDLNAPRPMYSWTEHVKGAALMLSLRGANQFRTLTGFRMFLQAAYSYTQICIAHRIHVPQEMKVLVKEGAKHAATQDPTWRLLEAKILYADLAASIAKSSVTKYGIIVERCLDIDAKARAVMSETNDDWAYTILPTQHNARVFYLDYYHIYPSYLAVTTWNGIRELRLMLHMTIVHAIQRSSASSKPSGLSPEQLGQLASSHGILEKMQSEIIATIPQLFGDGTASGATNQLTCTFPWSNFRSVTNIPTRSAGISTLPPMRTAGGYTAIPWTLYIAGSTDATSSHMKSWIIETLHEINAVFRVKLASKLAKLLEDQ</sequence>
<accession>A0A8H3IZ13</accession>
<comment type="caution">
    <text evidence="1">The sequence shown here is derived from an EMBL/GenBank/DDBJ whole genome shotgun (WGS) entry which is preliminary data.</text>
</comment>
<dbReference type="AlphaFoldDB" id="A0A8H3IZ13"/>
<dbReference type="PANTHER" id="PTHR38791">
    <property type="entry name" value="ZN(II)2CYS6 TRANSCRIPTION FACTOR (EUROFUNG)-RELATED-RELATED"/>
    <property type="match status" value="1"/>
</dbReference>
<dbReference type="InterPro" id="IPR021858">
    <property type="entry name" value="Fun_TF"/>
</dbReference>
<name>A0A8H3IZ13_9LECA</name>
<proteinExistence type="predicted"/>
<dbReference type="Proteomes" id="UP000664534">
    <property type="component" value="Unassembled WGS sequence"/>
</dbReference>
<dbReference type="PANTHER" id="PTHR38791:SF5">
    <property type="entry name" value="TRANSCRIPTION FACTOR DBAG-RELATED"/>
    <property type="match status" value="1"/>
</dbReference>
<reference evidence="1" key="1">
    <citation type="submission" date="2021-03" db="EMBL/GenBank/DDBJ databases">
        <authorList>
            <person name="Tagirdzhanova G."/>
        </authorList>
    </citation>
    <scope>NUCLEOTIDE SEQUENCE</scope>
</reference>
<evidence type="ECO:0000313" key="2">
    <source>
        <dbReference type="Proteomes" id="UP000664534"/>
    </source>
</evidence>
<dbReference type="EMBL" id="CAJPDT010000084">
    <property type="protein sequence ID" value="CAF9935465.1"/>
    <property type="molecule type" value="Genomic_DNA"/>
</dbReference>
<organism evidence="1 2">
    <name type="scientific">Imshaugia aleurites</name>
    <dbReference type="NCBI Taxonomy" id="172621"/>
    <lineage>
        <taxon>Eukaryota</taxon>
        <taxon>Fungi</taxon>
        <taxon>Dikarya</taxon>
        <taxon>Ascomycota</taxon>
        <taxon>Pezizomycotina</taxon>
        <taxon>Lecanoromycetes</taxon>
        <taxon>OSLEUM clade</taxon>
        <taxon>Lecanoromycetidae</taxon>
        <taxon>Lecanorales</taxon>
        <taxon>Lecanorineae</taxon>
        <taxon>Parmeliaceae</taxon>
        <taxon>Imshaugia</taxon>
    </lineage>
</organism>
<keyword evidence="2" id="KW-1185">Reference proteome</keyword>
<protein>
    <submittedName>
        <fullName evidence="1">Uncharacterized protein</fullName>
    </submittedName>
</protein>
<dbReference type="Pfam" id="PF11951">
    <property type="entry name" value="Fungal_trans_2"/>
    <property type="match status" value="1"/>
</dbReference>
<gene>
    <name evidence="1" type="ORF">IMSHALPRED_010236</name>
</gene>
<dbReference type="InterPro" id="IPR053175">
    <property type="entry name" value="DHMBA_Reg_Transcription_Factor"/>
</dbReference>
<dbReference type="OrthoDB" id="5429770at2759"/>
<evidence type="ECO:0000313" key="1">
    <source>
        <dbReference type="EMBL" id="CAF9935465.1"/>
    </source>
</evidence>